<dbReference type="EMBL" id="JBEGCI010000009">
    <property type="protein sequence ID" value="MEQ6889308.1"/>
    <property type="molecule type" value="Genomic_DNA"/>
</dbReference>
<keyword evidence="3" id="KW-1185">Reference proteome</keyword>
<feature type="region of interest" description="Disordered" evidence="1">
    <location>
        <begin position="73"/>
        <end position="92"/>
    </location>
</feature>
<accession>A0ABV1N6E7</accession>
<feature type="compositionally biased region" description="Basic and acidic residues" evidence="1">
    <location>
        <begin position="76"/>
        <end position="92"/>
    </location>
</feature>
<sequence length="92" mass="9789">MAKSSLYRLKSNELHSALKKRCVALQAIELASFFALGVVQVADLAAVSVGMSGGVDCAVGAPLAMLVGLLQSSSRSRQEQHGKRKTENNTMR</sequence>
<dbReference type="Proteomes" id="UP001472978">
    <property type="component" value="Unassembled WGS sequence"/>
</dbReference>
<protein>
    <submittedName>
        <fullName evidence="2">Uncharacterized protein</fullName>
    </submittedName>
</protein>
<evidence type="ECO:0000313" key="2">
    <source>
        <dbReference type="EMBL" id="MEQ6889308.1"/>
    </source>
</evidence>
<organism evidence="2 3">
    <name type="scientific">Halomonas pelophila</name>
    <dbReference type="NCBI Taxonomy" id="3151122"/>
    <lineage>
        <taxon>Bacteria</taxon>
        <taxon>Pseudomonadati</taxon>
        <taxon>Pseudomonadota</taxon>
        <taxon>Gammaproteobacteria</taxon>
        <taxon>Oceanospirillales</taxon>
        <taxon>Halomonadaceae</taxon>
        <taxon>Halomonas</taxon>
    </lineage>
</organism>
<gene>
    <name evidence="2" type="ORF">ABE957_11550</name>
</gene>
<dbReference type="RefSeq" id="WP_349758845.1">
    <property type="nucleotide sequence ID" value="NZ_JBEGCI010000009.1"/>
</dbReference>
<reference evidence="2 3" key="1">
    <citation type="submission" date="2024-05" db="EMBL/GenBank/DDBJ databases">
        <title>Halomonas sp. CS7 16S ribosomal RNA gene Genome sequencing and assembly.</title>
        <authorList>
            <person name="Yook S."/>
        </authorList>
    </citation>
    <scope>NUCLEOTIDE SEQUENCE [LARGE SCALE GENOMIC DNA]</scope>
    <source>
        <strain evidence="2 3">CS7</strain>
    </source>
</reference>
<evidence type="ECO:0000313" key="3">
    <source>
        <dbReference type="Proteomes" id="UP001472978"/>
    </source>
</evidence>
<comment type="caution">
    <text evidence="2">The sequence shown here is derived from an EMBL/GenBank/DDBJ whole genome shotgun (WGS) entry which is preliminary data.</text>
</comment>
<proteinExistence type="predicted"/>
<name>A0ABV1N6E7_9GAMM</name>
<evidence type="ECO:0000256" key="1">
    <source>
        <dbReference type="SAM" id="MobiDB-lite"/>
    </source>
</evidence>